<evidence type="ECO:0000259" key="6">
    <source>
        <dbReference type="SMART" id="SM00249"/>
    </source>
</evidence>
<dbReference type="PANTHER" id="PTHR46288:SF17">
    <property type="entry name" value="CYSTEINE_HISTIDINE-RICH C1 DOMAIN PROTEIN"/>
    <property type="match status" value="1"/>
</dbReference>
<accession>A0AA39S5W2</accession>
<evidence type="ECO:0000256" key="3">
    <source>
        <dbReference type="ARBA" id="ARBA00022771"/>
    </source>
</evidence>
<proteinExistence type="predicted"/>
<keyword evidence="4" id="KW-0862">Zinc</keyword>
<gene>
    <name evidence="7" type="ORF">LWI29_021232</name>
</gene>
<dbReference type="SUPFAM" id="SSF57889">
    <property type="entry name" value="Cysteine-rich domain"/>
    <property type="match status" value="1"/>
</dbReference>
<evidence type="ECO:0000256" key="5">
    <source>
        <dbReference type="SAM" id="MobiDB-lite"/>
    </source>
</evidence>
<protein>
    <recommendedName>
        <fullName evidence="6">Zinc finger PHD-type domain-containing protein</fullName>
    </recommendedName>
</protein>
<reference evidence="7" key="1">
    <citation type="journal article" date="2022" name="Plant J.">
        <title>Strategies of tolerance reflected in two North American maple genomes.</title>
        <authorList>
            <person name="McEvoy S.L."/>
            <person name="Sezen U.U."/>
            <person name="Trouern-Trend A."/>
            <person name="McMahon S.M."/>
            <person name="Schaberg P.G."/>
            <person name="Yang J."/>
            <person name="Wegrzyn J.L."/>
            <person name="Swenson N.G."/>
        </authorList>
    </citation>
    <scope>NUCLEOTIDE SEQUENCE</scope>
    <source>
        <strain evidence="7">NS2018</strain>
    </source>
</reference>
<keyword evidence="3" id="KW-0863">Zinc-finger</keyword>
<dbReference type="EMBL" id="JAUESC010000383">
    <property type="protein sequence ID" value="KAK0584945.1"/>
    <property type="molecule type" value="Genomic_DNA"/>
</dbReference>
<dbReference type="InterPro" id="IPR001965">
    <property type="entry name" value="Znf_PHD"/>
</dbReference>
<keyword evidence="2" id="KW-0677">Repeat</keyword>
<dbReference type="Proteomes" id="UP001168877">
    <property type="component" value="Unassembled WGS sequence"/>
</dbReference>
<feature type="domain" description="Zinc finger PHD-type" evidence="6">
    <location>
        <begin position="36"/>
        <end position="75"/>
    </location>
</feature>
<reference evidence="7" key="2">
    <citation type="submission" date="2023-06" db="EMBL/GenBank/DDBJ databases">
        <authorList>
            <person name="Swenson N.G."/>
            <person name="Wegrzyn J.L."/>
            <person name="Mcevoy S.L."/>
        </authorList>
    </citation>
    <scope>NUCLEOTIDE SEQUENCE</scope>
    <source>
        <strain evidence="7">NS2018</strain>
        <tissue evidence="7">Leaf</tissue>
    </source>
</reference>
<dbReference type="PANTHER" id="PTHR46288">
    <property type="entry name" value="PHORBOL-ESTER/DAG-TYPE DOMAIN-CONTAINING PROTEIN"/>
    <property type="match status" value="1"/>
</dbReference>
<comment type="caution">
    <text evidence="7">The sequence shown here is derived from an EMBL/GenBank/DDBJ whole genome shotgun (WGS) entry which is preliminary data.</text>
</comment>
<evidence type="ECO:0000313" key="7">
    <source>
        <dbReference type="EMBL" id="KAK0584945.1"/>
    </source>
</evidence>
<dbReference type="AlphaFoldDB" id="A0AA39S5W2"/>
<keyword evidence="8" id="KW-1185">Reference proteome</keyword>
<feature type="domain" description="Zinc finger PHD-type" evidence="6">
    <location>
        <begin position="96"/>
        <end position="154"/>
    </location>
</feature>
<dbReference type="InterPro" id="IPR004146">
    <property type="entry name" value="DC1"/>
</dbReference>
<evidence type="ECO:0000256" key="2">
    <source>
        <dbReference type="ARBA" id="ARBA00022737"/>
    </source>
</evidence>
<evidence type="ECO:0000256" key="1">
    <source>
        <dbReference type="ARBA" id="ARBA00022723"/>
    </source>
</evidence>
<sequence length="490" mass="55639">MMEVVKENHDAAFRHFSHHHPLVRSSNNSSPAANTSCFGCNLKILSGKEYYYRCKICPFNLHQSCYNIPRKIRHPGHPIHYLNLLVMPSSARDSFKCKACGQNVTGFYYTCAECGICYHILCSALPLSVSIYSHSHTLKLEYSLPYDFECDLCQKPCYNGWLYRCRLCEFDTHLACAIANQRTQSLKIRPSSSDGSENNELMQLVSQGIARGNRKSIHDHAVAAGWHETLHSPKRKLSMRNSGPPFQTKANNIIAASRDLDQSNLQSGELGTLTSHQFSDHSCFSIDIAKSYSGLDLPNKLSNEANHRRNDYMLDRITSNLEPANKEEVNRPNFNLLFMGAENRLSEAFLKRSGSGTEKESKQKNKTKKTGSSSSSEIIKDQRLISDTCILGIHFRIRLFQTLRIKLGFQRLDQPLNECDKMLLVVGRLFLELECVDDVNNLNSLVINTLTLIRTINGRICTNVYIDGSLNNPFFVKFPQYPILNFHIEK</sequence>
<evidence type="ECO:0000313" key="8">
    <source>
        <dbReference type="Proteomes" id="UP001168877"/>
    </source>
</evidence>
<dbReference type="SMART" id="SM00249">
    <property type="entry name" value="PHD"/>
    <property type="match status" value="2"/>
</dbReference>
<dbReference type="InterPro" id="IPR046349">
    <property type="entry name" value="C1-like_sf"/>
</dbReference>
<dbReference type="GO" id="GO:0008270">
    <property type="term" value="F:zinc ion binding"/>
    <property type="evidence" value="ECO:0007669"/>
    <property type="project" value="UniProtKB-KW"/>
</dbReference>
<keyword evidence="1" id="KW-0479">Metal-binding</keyword>
<organism evidence="7 8">
    <name type="scientific">Acer saccharum</name>
    <name type="common">Sugar maple</name>
    <dbReference type="NCBI Taxonomy" id="4024"/>
    <lineage>
        <taxon>Eukaryota</taxon>
        <taxon>Viridiplantae</taxon>
        <taxon>Streptophyta</taxon>
        <taxon>Embryophyta</taxon>
        <taxon>Tracheophyta</taxon>
        <taxon>Spermatophyta</taxon>
        <taxon>Magnoliopsida</taxon>
        <taxon>eudicotyledons</taxon>
        <taxon>Gunneridae</taxon>
        <taxon>Pentapetalae</taxon>
        <taxon>rosids</taxon>
        <taxon>malvids</taxon>
        <taxon>Sapindales</taxon>
        <taxon>Sapindaceae</taxon>
        <taxon>Hippocastanoideae</taxon>
        <taxon>Acereae</taxon>
        <taxon>Acer</taxon>
    </lineage>
</organism>
<feature type="region of interest" description="Disordered" evidence="5">
    <location>
        <begin position="351"/>
        <end position="374"/>
    </location>
</feature>
<evidence type="ECO:0000256" key="4">
    <source>
        <dbReference type="ARBA" id="ARBA00022833"/>
    </source>
</evidence>
<name>A0AA39S5W2_ACESA</name>
<dbReference type="Pfam" id="PF03107">
    <property type="entry name" value="C1_2"/>
    <property type="match status" value="3"/>
</dbReference>